<dbReference type="EMBL" id="CAJHJF010000604">
    <property type="protein sequence ID" value="CAD6904110.1"/>
    <property type="molecule type" value="Genomic_DNA"/>
</dbReference>
<name>A0A9N8QP09_9BASI</name>
<comment type="caution">
    <text evidence="3">The sequence shown here is derived from an EMBL/GenBank/DDBJ whole genome shotgun (WGS) entry which is preliminary data.</text>
</comment>
<protein>
    <submittedName>
        <fullName evidence="3">Uncharacterized protein</fullName>
    </submittedName>
</protein>
<organism evidence="3 4">
    <name type="scientific">Tilletia laevis</name>
    <dbReference type="NCBI Taxonomy" id="157183"/>
    <lineage>
        <taxon>Eukaryota</taxon>
        <taxon>Fungi</taxon>
        <taxon>Dikarya</taxon>
        <taxon>Basidiomycota</taxon>
        <taxon>Ustilaginomycotina</taxon>
        <taxon>Exobasidiomycetes</taxon>
        <taxon>Tilletiales</taxon>
        <taxon>Tilletiaceae</taxon>
        <taxon>Tilletia</taxon>
    </lineage>
</organism>
<evidence type="ECO:0000256" key="2">
    <source>
        <dbReference type="SAM" id="MobiDB-lite"/>
    </source>
</evidence>
<feature type="coiled-coil region" evidence="1">
    <location>
        <begin position="110"/>
        <end position="156"/>
    </location>
</feature>
<accession>A0A9N8QP09</accession>
<keyword evidence="4" id="KW-1185">Reference proteome</keyword>
<sequence>MERDLPLFLRHYTTTLNPVYEQCITMSAGLNGLRGVETMMINTFEENDAILQSMHARTQSDLNDIARRLNEATTAHQERLQEVSTAHETRIREQSAAHEARVRQESVAHENQLQREAAAYQNLVQRQFDEATSKILEDLARERERSRLSCERVLQNAKQTYSTLSTDVRAGQSTLMRLHSQLIALNAWGEGSRSPRLDTNPRPDAMMPPPQYEPTSTGRMPQGSQAANMREVADTEGETGSTSLERGGEIEEVEVSGSEDGFHGDDDV</sequence>
<reference evidence="3 4" key="1">
    <citation type="submission" date="2020-10" db="EMBL/GenBank/DDBJ databases">
        <authorList>
            <person name="Sedaghatjoo S."/>
        </authorList>
    </citation>
    <scope>NUCLEOTIDE SEQUENCE [LARGE SCALE GENOMIC DNA]</scope>
    <source>
        <strain evidence="3 4">LLFL</strain>
    </source>
</reference>
<feature type="compositionally biased region" description="Polar residues" evidence="2">
    <location>
        <begin position="213"/>
        <end position="227"/>
    </location>
</feature>
<evidence type="ECO:0000256" key="1">
    <source>
        <dbReference type="SAM" id="Coils"/>
    </source>
</evidence>
<dbReference type="AlphaFoldDB" id="A0A9N8QP09"/>
<feature type="region of interest" description="Disordered" evidence="2">
    <location>
        <begin position="191"/>
        <end position="268"/>
    </location>
</feature>
<evidence type="ECO:0000313" key="4">
    <source>
        <dbReference type="Proteomes" id="UP000836404"/>
    </source>
</evidence>
<keyword evidence="1" id="KW-0175">Coiled coil</keyword>
<gene>
    <name evidence="3" type="ORF">JKILLFL_G4513</name>
</gene>
<proteinExistence type="predicted"/>
<evidence type="ECO:0000313" key="3">
    <source>
        <dbReference type="EMBL" id="CAD6904110.1"/>
    </source>
</evidence>
<dbReference type="Proteomes" id="UP000836404">
    <property type="component" value="Unassembled WGS sequence"/>
</dbReference>